<dbReference type="KEGG" id="ela:UCREL1_4480"/>
<evidence type="ECO:0000313" key="2">
    <source>
        <dbReference type="Proteomes" id="UP000012174"/>
    </source>
</evidence>
<accession>M7SW57</accession>
<organism evidence="1 2">
    <name type="scientific">Eutypa lata (strain UCR-EL1)</name>
    <name type="common">Grapevine dieback disease fungus</name>
    <name type="synonym">Eutypa armeniacae</name>
    <dbReference type="NCBI Taxonomy" id="1287681"/>
    <lineage>
        <taxon>Eukaryota</taxon>
        <taxon>Fungi</taxon>
        <taxon>Dikarya</taxon>
        <taxon>Ascomycota</taxon>
        <taxon>Pezizomycotina</taxon>
        <taxon>Sordariomycetes</taxon>
        <taxon>Xylariomycetidae</taxon>
        <taxon>Xylariales</taxon>
        <taxon>Diatrypaceae</taxon>
        <taxon>Eutypa</taxon>
    </lineage>
</organism>
<reference evidence="2" key="1">
    <citation type="journal article" date="2013" name="Genome Announc.">
        <title>Draft genome sequence of the grapevine dieback fungus Eutypa lata UCR-EL1.</title>
        <authorList>
            <person name="Blanco-Ulate B."/>
            <person name="Rolshausen P.E."/>
            <person name="Cantu D."/>
        </authorList>
    </citation>
    <scope>NUCLEOTIDE SEQUENCE [LARGE SCALE GENOMIC DNA]</scope>
    <source>
        <strain evidence="2">UCR-EL1</strain>
    </source>
</reference>
<dbReference type="AlphaFoldDB" id="M7SW57"/>
<dbReference type="EMBL" id="KB706231">
    <property type="protein sequence ID" value="EMR68502.1"/>
    <property type="molecule type" value="Genomic_DNA"/>
</dbReference>
<proteinExistence type="predicted"/>
<dbReference type="Proteomes" id="UP000012174">
    <property type="component" value="Unassembled WGS sequence"/>
</dbReference>
<keyword evidence="2" id="KW-1185">Reference proteome</keyword>
<dbReference type="HOGENOM" id="CLU_1806164_0_0_1"/>
<protein>
    <submittedName>
        <fullName evidence="1">Uncharacterized protein</fullName>
    </submittedName>
</protein>
<gene>
    <name evidence="1" type="ORF">UCREL1_4480</name>
</gene>
<name>M7SW57_EUTLA</name>
<sequence>MASEQELQQQVDDLKDQVKQLLANGNGGNGTGLKGSKVVTYLYWTNFTFKMTEANQLLGDSNWEMWKTSFWVALMGAGYVAGAETNLTSIDEAKVATAIINNIKDGPMAIVASINKGTEMYAALKGAYGIRGIEQQVDLWTQL</sequence>
<dbReference type="OrthoDB" id="4748465at2759"/>
<evidence type="ECO:0000313" key="1">
    <source>
        <dbReference type="EMBL" id="EMR68502.1"/>
    </source>
</evidence>